<evidence type="ECO:0000256" key="10">
    <source>
        <dbReference type="SAM" id="MobiDB-lite"/>
    </source>
</evidence>
<evidence type="ECO:0000256" key="11">
    <source>
        <dbReference type="SAM" id="Phobius"/>
    </source>
</evidence>
<evidence type="ECO:0000256" key="3">
    <source>
        <dbReference type="ARBA" id="ARBA00022475"/>
    </source>
</evidence>
<keyword evidence="5" id="KW-0851">Voltage-gated channel</keyword>
<keyword evidence="8 11" id="KW-0472">Membrane</keyword>
<dbReference type="AlphaFoldDB" id="A0A9D4S4J4"/>
<evidence type="ECO:0000256" key="5">
    <source>
        <dbReference type="ARBA" id="ARBA00022882"/>
    </source>
</evidence>
<evidence type="ECO:0000256" key="7">
    <source>
        <dbReference type="ARBA" id="ARBA00023065"/>
    </source>
</evidence>
<feature type="region of interest" description="Disordered" evidence="10">
    <location>
        <begin position="435"/>
        <end position="480"/>
    </location>
</feature>
<feature type="compositionally biased region" description="Low complexity" evidence="10">
    <location>
        <begin position="16"/>
        <end position="25"/>
    </location>
</feature>
<evidence type="ECO:0000256" key="2">
    <source>
        <dbReference type="ARBA" id="ARBA00022448"/>
    </source>
</evidence>
<organism evidence="12 13">
    <name type="scientific">Dreissena polymorpha</name>
    <name type="common">Zebra mussel</name>
    <name type="synonym">Mytilus polymorpha</name>
    <dbReference type="NCBI Taxonomy" id="45954"/>
    <lineage>
        <taxon>Eukaryota</taxon>
        <taxon>Metazoa</taxon>
        <taxon>Spiralia</taxon>
        <taxon>Lophotrochozoa</taxon>
        <taxon>Mollusca</taxon>
        <taxon>Bivalvia</taxon>
        <taxon>Autobranchia</taxon>
        <taxon>Heteroconchia</taxon>
        <taxon>Euheterodonta</taxon>
        <taxon>Imparidentia</taxon>
        <taxon>Neoheterodontei</taxon>
        <taxon>Myida</taxon>
        <taxon>Dreissenoidea</taxon>
        <taxon>Dreissenidae</taxon>
        <taxon>Dreissena</taxon>
    </lineage>
</organism>
<dbReference type="EMBL" id="JAIWYP010000001">
    <property type="protein sequence ID" value="KAH3890340.1"/>
    <property type="molecule type" value="Genomic_DNA"/>
</dbReference>
<evidence type="ECO:0000313" key="12">
    <source>
        <dbReference type="EMBL" id="KAH3890340.1"/>
    </source>
</evidence>
<evidence type="ECO:0000256" key="1">
    <source>
        <dbReference type="ARBA" id="ARBA00004651"/>
    </source>
</evidence>
<reference evidence="12" key="1">
    <citation type="journal article" date="2019" name="bioRxiv">
        <title>The Genome of the Zebra Mussel, Dreissena polymorpha: A Resource for Invasive Species Research.</title>
        <authorList>
            <person name="McCartney M.A."/>
            <person name="Auch B."/>
            <person name="Kono T."/>
            <person name="Mallez S."/>
            <person name="Zhang Y."/>
            <person name="Obille A."/>
            <person name="Becker A."/>
            <person name="Abrahante J.E."/>
            <person name="Garbe J."/>
            <person name="Badalamenti J.P."/>
            <person name="Herman A."/>
            <person name="Mangelson H."/>
            <person name="Liachko I."/>
            <person name="Sullivan S."/>
            <person name="Sone E.D."/>
            <person name="Koren S."/>
            <person name="Silverstein K.A.T."/>
            <person name="Beckman K.B."/>
            <person name="Gohl D.M."/>
        </authorList>
    </citation>
    <scope>NUCLEOTIDE SEQUENCE</scope>
    <source>
        <strain evidence="12">Duluth1</strain>
        <tissue evidence="12">Whole animal</tissue>
    </source>
</reference>
<evidence type="ECO:0000256" key="9">
    <source>
        <dbReference type="ARBA" id="ARBA00023303"/>
    </source>
</evidence>
<feature type="region of interest" description="Disordered" evidence="10">
    <location>
        <begin position="1"/>
        <end position="34"/>
    </location>
</feature>
<evidence type="ECO:0000313" key="13">
    <source>
        <dbReference type="Proteomes" id="UP000828390"/>
    </source>
</evidence>
<comment type="caution">
    <text evidence="12">The sequence shown here is derived from an EMBL/GenBank/DDBJ whole genome shotgun (WGS) entry which is preliminary data.</text>
</comment>
<sequence length="480" mass="54309">MPSRKDSLDSNHTESHSQQPSFSSSIVHPRHKRHRMKKRMSTLLHTHVALIILTACAVLDAGCVIGQIISDILIMKDELHEKEISEVKSKSLIFETFPQILNKSIHGNWSLPSMLTEVNKDLGPIHTDGLEHSSLRTLASLPKLLRPKDLKELNETTLSELNALAMEALKTGHDHQSHSHDDGFHLHRKKRGAGGNHKHDMLDEKEKQRHYMLHELTHAFHLGSMVILTFLVLITYFKIFIMGKKFLHHKIEVFDAFVLTVSWALDLVFWDGLWAHPEDEAANIMIFILPWRVIRIVNSFVLVIQGRDLLQLKIVKQQYRGSVKRANDLKMKVELYRVEVKNLQSLCKRKGAGEKEIQSCAANGGARRRRSSLLPVLHRLASMGLSISSQTDLTKSTYEPPTPHDSDDDLDSTYVPSISRMSSLSLDDYNLGRTVSNSTASTMPVSQKPSINSFMSEDNPVFDDPICPYPNGDIEHGTKL</sequence>
<feature type="transmembrane region" description="Helical" evidence="11">
    <location>
        <begin position="42"/>
        <end position="69"/>
    </location>
</feature>
<proteinExistence type="predicted"/>
<dbReference type="GO" id="GO:0005886">
    <property type="term" value="C:plasma membrane"/>
    <property type="evidence" value="ECO:0007669"/>
    <property type="project" value="UniProtKB-SubCell"/>
</dbReference>
<dbReference type="InterPro" id="IPR027359">
    <property type="entry name" value="Volt_channel_dom_sf"/>
</dbReference>
<evidence type="ECO:0008006" key="14">
    <source>
        <dbReference type="Google" id="ProtNLM"/>
    </source>
</evidence>
<feature type="compositionally biased region" description="Polar residues" evidence="10">
    <location>
        <begin position="435"/>
        <end position="456"/>
    </location>
</feature>
<reference evidence="12" key="2">
    <citation type="submission" date="2020-11" db="EMBL/GenBank/DDBJ databases">
        <authorList>
            <person name="McCartney M.A."/>
            <person name="Auch B."/>
            <person name="Kono T."/>
            <person name="Mallez S."/>
            <person name="Becker A."/>
            <person name="Gohl D.M."/>
            <person name="Silverstein K.A.T."/>
            <person name="Koren S."/>
            <person name="Bechman K.B."/>
            <person name="Herman A."/>
            <person name="Abrahante J.E."/>
            <person name="Garbe J."/>
        </authorList>
    </citation>
    <scope>NUCLEOTIDE SEQUENCE</scope>
    <source>
        <strain evidence="12">Duluth1</strain>
        <tissue evidence="12">Whole animal</tissue>
    </source>
</reference>
<name>A0A9D4S4J4_DREPO</name>
<feature type="transmembrane region" description="Helical" evidence="11">
    <location>
        <begin position="219"/>
        <end position="241"/>
    </location>
</feature>
<dbReference type="InterPro" id="IPR031846">
    <property type="entry name" value="Hvcn1"/>
</dbReference>
<feature type="region of interest" description="Disordered" evidence="10">
    <location>
        <begin position="391"/>
        <end position="414"/>
    </location>
</feature>
<dbReference type="Gene3D" id="1.20.120.350">
    <property type="entry name" value="Voltage-gated potassium channels. Chain C"/>
    <property type="match status" value="1"/>
</dbReference>
<dbReference type="GO" id="GO:0034702">
    <property type="term" value="C:monoatomic ion channel complex"/>
    <property type="evidence" value="ECO:0007669"/>
    <property type="project" value="UniProtKB-KW"/>
</dbReference>
<dbReference type="GO" id="GO:0030171">
    <property type="term" value="F:voltage-gated proton channel activity"/>
    <property type="evidence" value="ECO:0007669"/>
    <property type="project" value="InterPro"/>
</dbReference>
<dbReference type="PANTHER" id="PTHR46480:SF1">
    <property type="entry name" value="VOLTAGE-GATED HYDROGEN CHANNEL 1"/>
    <property type="match status" value="1"/>
</dbReference>
<accession>A0A9D4S4J4</accession>
<evidence type="ECO:0000256" key="8">
    <source>
        <dbReference type="ARBA" id="ARBA00023136"/>
    </source>
</evidence>
<keyword evidence="7" id="KW-0406">Ion transport</keyword>
<dbReference type="Proteomes" id="UP000828390">
    <property type="component" value="Unassembled WGS sequence"/>
</dbReference>
<evidence type="ECO:0000256" key="6">
    <source>
        <dbReference type="ARBA" id="ARBA00022989"/>
    </source>
</evidence>
<keyword evidence="9" id="KW-0407">Ion channel</keyword>
<keyword evidence="4 11" id="KW-0812">Transmembrane</keyword>
<evidence type="ECO:0000256" key="4">
    <source>
        <dbReference type="ARBA" id="ARBA00022692"/>
    </source>
</evidence>
<gene>
    <name evidence="12" type="ORF">DPMN_014418</name>
</gene>
<dbReference type="PANTHER" id="PTHR46480">
    <property type="entry name" value="F20B24.22"/>
    <property type="match status" value="1"/>
</dbReference>
<keyword evidence="13" id="KW-1185">Reference proteome</keyword>
<comment type="subcellular location">
    <subcellularLocation>
        <location evidence="1">Cell membrane</location>
        <topology evidence="1">Multi-pass membrane protein</topology>
    </subcellularLocation>
</comment>
<keyword evidence="6 11" id="KW-1133">Transmembrane helix</keyword>
<keyword evidence="2" id="KW-0813">Transport</keyword>
<feature type="compositionally biased region" description="Basic and acidic residues" evidence="10">
    <location>
        <begin position="1"/>
        <end position="15"/>
    </location>
</feature>
<keyword evidence="3" id="KW-1003">Cell membrane</keyword>
<protein>
    <recommendedName>
        <fullName evidence="14">Voltage-gated hydrogen channel 1</fullName>
    </recommendedName>
</protein>